<dbReference type="InterPro" id="IPR004435">
    <property type="entry name" value="MobB_dom"/>
</dbReference>
<evidence type="ECO:0000259" key="9">
    <source>
        <dbReference type="Pfam" id="PF12804"/>
    </source>
</evidence>
<dbReference type="Gene3D" id="3.90.550.10">
    <property type="entry name" value="Spore Coat Polysaccharide Biosynthesis Protein SpsA, Chain A"/>
    <property type="match status" value="1"/>
</dbReference>
<dbReference type="SUPFAM" id="SSF52540">
    <property type="entry name" value="P-loop containing nucleoside triphosphate hydrolases"/>
    <property type="match status" value="1"/>
</dbReference>
<evidence type="ECO:0000256" key="7">
    <source>
        <dbReference type="ARBA" id="ARBA00023150"/>
    </source>
</evidence>
<dbReference type="Pfam" id="PF12804">
    <property type="entry name" value="NTP_transf_3"/>
    <property type="match status" value="1"/>
</dbReference>
<dbReference type="NCBIfam" id="TIGR00176">
    <property type="entry name" value="mobB"/>
    <property type="match status" value="1"/>
</dbReference>
<evidence type="ECO:0000313" key="10">
    <source>
        <dbReference type="EMBL" id="CAI2717267.1"/>
    </source>
</evidence>
<feature type="domain" description="MobA-like NTP transferase" evidence="9">
    <location>
        <begin position="182"/>
        <end position="335"/>
    </location>
</feature>
<proteinExistence type="predicted"/>
<dbReference type="Pfam" id="PF03205">
    <property type="entry name" value="MobB"/>
    <property type="match status" value="1"/>
</dbReference>
<organism evidence="10 11">
    <name type="scientific">Nitrospina watsonii</name>
    <dbReference type="NCBI Taxonomy" id="1323948"/>
    <lineage>
        <taxon>Bacteria</taxon>
        <taxon>Pseudomonadati</taxon>
        <taxon>Nitrospinota/Tectimicrobiota group</taxon>
        <taxon>Nitrospinota</taxon>
        <taxon>Nitrospinia</taxon>
        <taxon>Nitrospinales</taxon>
        <taxon>Nitrospinaceae</taxon>
        <taxon>Nitrospina</taxon>
    </lineage>
</organism>
<keyword evidence="3" id="KW-0479">Metal-binding</keyword>
<reference evidence="10 11" key="1">
    <citation type="submission" date="2022-09" db="EMBL/GenBank/DDBJ databases">
        <authorList>
            <person name="Kop L."/>
        </authorList>
    </citation>
    <scope>NUCLEOTIDE SEQUENCE [LARGE SCALE GENOMIC DNA]</scope>
    <source>
        <strain evidence="10 11">347</strain>
    </source>
</reference>
<evidence type="ECO:0000256" key="6">
    <source>
        <dbReference type="ARBA" id="ARBA00023134"/>
    </source>
</evidence>
<protein>
    <submittedName>
        <fullName evidence="10">Molybdenum cofactor guanylyltransferase</fullName>
    </submittedName>
</protein>
<evidence type="ECO:0000313" key="11">
    <source>
        <dbReference type="Proteomes" id="UP001157733"/>
    </source>
</evidence>
<feature type="domain" description="Molybdopterin-guanine dinucleotide biosynthesis protein B (MobB)" evidence="8">
    <location>
        <begin position="13"/>
        <end position="138"/>
    </location>
</feature>
<evidence type="ECO:0000256" key="4">
    <source>
        <dbReference type="ARBA" id="ARBA00022741"/>
    </source>
</evidence>
<keyword evidence="6" id="KW-0342">GTP-binding</keyword>
<gene>
    <name evidence="10" type="ORF">NSPWAT_0408</name>
</gene>
<dbReference type="Proteomes" id="UP001157733">
    <property type="component" value="Chromosome"/>
</dbReference>
<keyword evidence="7" id="KW-0501">Molybdenum cofactor biosynthesis</keyword>
<dbReference type="PANTHER" id="PTHR19136:SF81">
    <property type="entry name" value="MOLYBDENUM COFACTOR GUANYLYLTRANSFERASE"/>
    <property type="match status" value="1"/>
</dbReference>
<dbReference type="EMBL" id="OX336137">
    <property type="protein sequence ID" value="CAI2717267.1"/>
    <property type="molecule type" value="Genomic_DNA"/>
</dbReference>
<keyword evidence="5" id="KW-0460">Magnesium</keyword>
<dbReference type="InterPro" id="IPR027417">
    <property type="entry name" value="P-loop_NTPase"/>
</dbReference>
<evidence type="ECO:0000256" key="5">
    <source>
        <dbReference type="ARBA" id="ARBA00022842"/>
    </source>
</evidence>
<sequence>MDRYWERFKTPFLCFAGFSGVGKTTLLEELIKRFRRDSIRAGYYKHDAHRFQMDKEGKDTWRCQQAGAGIITINDPEHFAIIAENPFKKRSITHALEQCDCILIEGYKKSPFNKIVFLDGEGRLPISRDDPHIKAVVHQGVIEDTGLTQLGIPLFHRDEADRIYEFVRNHFMQCTSPLYGGVFIGGQSRRMGRPKFSLAYGGKTEAERMVDLLSRFCDKVVLSARPDQDLGGLDRLPNCERLNDEHNGLGPVGGLATLMGNHPDKAWLVVACDMPFLKDRNVEYIVQQRDPLRYGTCYLKKGRLGVEPMCGIYEPKFIVPLFEAMSRRELSLSRIINDLPFHSISVPEDNRSDFMNVNTPEEYEVARVKREQEED</sequence>
<dbReference type="RefSeq" id="WP_282010218.1">
    <property type="nucleotide sequence ID" value="NZ_OX336137.1"/>
</dbReference>
<keyword evidence="2" id="KW-0808">Transferase</keyword>
<dbReference type="CDD" id="cd03116">
    <property type="entry name" value="MobB"/>
    <property type="match status" value="1"/>
</dbReference>
<dbReference type="InterPro" id="IPR029044">
    <property type="entry name" value="Nucleotide-diphossugar_trans"/>
</dbReference>
<keyword evidence="1" id="KW-0963">Cytoplasm</keyword>
<dbReference type="CDD" id="cd02503">
    <property type="entry name" value="MobA"/>
    <property type="match status" value="1"/>
</dbReference>
<evidence type="ECO:0000256" key="2">
    <source>
        <dbReference type="ARBA" id="ARBA00022679"/>
    </source>
</evidence>
<evidence type="ECO:0000256" key="3">
    <source>
        <dbReference type="ARBA" id="ARBA00022723"/>
    </source>
</evidence>
<dbReference type="PANTHER" id="PTHR19136">
    <property type="entry name" value="MOLYBDENUM COFACTOR GUANYLYLTRANSFERASE"/>
    <property type="match status" value="1"/>
</dbReference>
<keyword evidence="4" id="KW-0547">Nucleotide-binding</keyword>
<dbReference type="GO" id="GO:0016779">
    <property type="term" value="F:nucleotidyltransferase activity"/>
    <property type="evidence" value="ECO:0007669"/>
    <property type="project" value="UniProtKB-KW"/>
</dbReference>
<dbReference type="InterPro" id="IPR013482">
    <property type="entry name" value="Molybde_CF_guanTrfase"/>
</dbReference>
<evidence type="ECO:0000259" key="8">
    <source>
        <dbReference type="Pfam" id="PF03205"/>
    </source>
</evidence>
<keyword evidence="11" id="KW-1185">Reference proteome</keyword>
<dbReference type="SUPFAM" id="SSF53448">
    <property type="entry name" value="Nucleotide-diphospho-sugar transferases"/>
    <property type="match status" value="1"/>
</dbReference>
<name>A0ABM9HAW4_9BACT</name>
<evidence type="ECO:0000256" key="1">
    <source>
        <dbReference type="ARBA" id="ARBA00022490"/>
    </source>
</evidence>
<dbReference type="Gene3D" id="3.40.50.300">
    <property type="entry name" value="P-loop containing nucleotide triphosphate hydrolases"/>
    <property type="match status" value="1"/>
</dbReference>
<keyword evidence="10" id="KW-0548">Nucleotidyltransferase</keyword>
<accession>A0ABM9HAW4</accession>
<dbReference type="InterPro" id="IPR025877">
    <property type="entry name" value="MobA-like_NTP_Trfase"/>
</dbReference>